<keyword evidence="2" id="KW-1185">Reference proteome</keyword>
<organism evidence="1 2">
    <name type="scientific">Labrys monachus</name>
    <dbReference type="NCBI Taxonomy" id="217067"/>
    <lineage>
        <taxon>Bacteria</taxon>
        <taxon>Pseudomonadati</taxon>
        <taxon>Pseudomonadota</taxon>
        <taxon>Alphaproteobacteria</taxon>
        <taxon>Hyphomicrobiales</taxon>
        <taxon>Xanthobacteraceae</taxon>
        <taxon>Labrys</taxon>
    </lineage>
</organism>
<evidence type="ECO:0000313" key="2">
    <source>
        <dbReference type="Proteomes" id="UP001237448"/>
    </source>
</evidence>
<evidence type="ECO:0000313" key="1">
    <source>
        <dbReference type="EMBL" id="MDQ0392248.1"/>
    </source>
</evidence>
<dbReference type="EMBL" id="JAUSVK010000001">
    <property type="protein sequence ID" value="MDQ0392248.1"/>
    <property type="molecule type" value="Genomic_DNA"/>
</dbReference>
<accession>A0ABU0FCA4</accession>
<dbReference type="Proteomes" id="UP001237448">
    <property type="component" value="Unassembled WGS sequence"/>
</dbReference>
<reference evidence="1 2" key="1">
    <citation type="submission" date="2023-07" db="EMBL/GenBank/DDBJ databases">
        <title>Genomic Encyclopedia of Type Strains, Phase IV (KMG-IV): sequencing the most valuable type-strain genomes for metagenomic binning, comparative biology and taxonomic classification.</title>
        <authorList>
            <person name="Goeker M."/>
        </authorList>
    </citation>
    <scope>NUCLEOTIDE SEQUENCE [LARGE SCALE GENOMIC DNA]</scope>
    <source>
        <strain evidence="1 2">DSM 5896</strain>
    </source>
</reference>
<name>A0ABU0FCA4_9HYPH</name>
<protein>
    <submittedName>
        <fullName evidence="1">Uncharacterized protein</fullName>
    </submittedName>
</protein>
<proteinExistence type="predicted"/>
<gene>
    <name evidence="1" type="ORF">J3R73_002040</name>
</gene>
<sequence length="132" mass="14121">MSDQPNFVPESAFEVALAAALGAWICESDDNAQAMWSALANIIWTHSDGTEAAYTFRDAGSLIASIRGRGTHMDWYCSGPYAQVSEHIAATMAGAGWTPSHYPPDPDETDVHLVGEDGRMVSHRIGAVTGPK</sequence>
<comment type="caution">
    <text evidence="1">The sequence shown here is derived from an EMBL/GenBank/DDBJ whole genome shotgun (WGS) entry which is preliminary data.</text>
</comment>